<organism evidence="1 2">
    <name type="scientific">Drosophila gunungcola</name>
    <name type="common">fruit fly</name>
    <dbReference type="NCBI Taxonomy" id="103775"/>
    <lineage>
        <taxon>Eukaryota</taxon>
        <taxon>Metazoa</taxon>
        <taxon>Ecdysozoa</taxon>
        <taxon>Arthropoda</taxon>
        <taxon>Hexapoda</taxon>
        <taxon>Insecta</taxon>
        <taxon>Pterygota</taxon>
        <taxon>Neoptera</taxon>
        <taxon>Endopterygota</taxon>
        <taxon>Diptera</taxon>
        <taxon>Brachycera</taxon>
        <taxon>Muscomorpha</taxon>
        <taxon>Ephydroidea</taxon>
        <taxon>Drosophilidae</taxon>
        <taxon>Drosophila</taxon>
        <taxon>Sophophora</taxon>
    </lineage>
</organism>
<accession>A0A9P9YPX5</accession>
<gene>
    <name evidence="1" type="ORF">M5D96_006666</name>
</gene>
<keyword evidence="2" id="KW-1185">Reference proteome</keyword>
<dbReference type="AlphaFoldDB" id="A0A9P9YPX5"/>
<dbReference type="EMBL" id="JAMKOV010000004">
    <property type="protein sequence ID" value="KAI8040723.1"/>
    <property type="molecule type" value="Genomic_DNA"/>
</dbReference>
<protein>
    <submittedName>
        <fullName evidence="1">Uncharacterized protein</fullName>
    </submittedName>
</protein>
<evidence type="ECO:0000313" key="1">
    <source>
        <dbReference type="EMBL" id="KAI8040723.1"/>
    </source>
</evidence>
<name>A0A9P9YPX5_9MUSC</name>
<evidence type="ECO:0000313" key="2">
    <source>
        <dbReference type="Proteomes" id="UP001059596"/>
    </source>
</evidence>
<sequence>MELCQSNKKNLFIFTRSYFIKALQLVTYVAKSGVPYIGCRRRGSRTMAERDDHSVQQLPLTHVTGPETKTPDPDVRYPLALANFNQVFSPRRSALAPQSI</sequence>
<reference evidence="1" key="1">
    <citation type="journal article" date="2023" name="Genome Biol. Evol.">
        <title>Long-read-based Genome Assembly of Drosophila gunungcola Reveals Fewer Chemosensory Genes in Flower-breeding Species.</title>
        <authorList>
            <person name="Negi A."/>
            <person name="Liao B.Y."/>
            <person name="Yeh S.D."/>
        </authorList>
    </citation>
    <scope>NUCLEOTIDE SEQUENCE</scope>
    <source>
        <strain evidence="1">Sukarami</strain>
    </source>
</reference>
<dbReference type="Proteomes" id="UP001059596">
    <property type="component" value="Unassembled WGS sequence"/>
</dbReference>
<proteinExistence type="predicted"/>
<comment type="caution">
    <text evidence="1">The sequence shown here is derived from an EMBL/GenBank/DDBJ whole genome shotgun (WGS) entry which is preliminary data.</text>
</comment>